<dbReference type="Gene3D" id="1.10.8.60">
    <property type="match status" value="1"/>
</dbReference>
<evidence type="ECO:0000256" key="5">
    <source>
        <dbReference type="ARBA" id="ARBA00023159"/>
    </source>
</evidence>
<dbReference type="GO" id="GO:0043565">
    <property type="term" value="F:sequence-specific DNA binding"/>
    <property type="evidence" value="ECO:0007669"/>
    <property type="project" value="InterPro"/>
</dbReference>
<organism evidence="10 11">
    <name type="scientific">Glacieibacterium arshaanense</name>
    <dbReference type="NCBI Taxonomy" id="2511025"/>
    <lineage>
        <taxon>Bacteria</taxon>
        <taxon>Pseudomonadati</taxon>
        <taxon>Pseudomonadota</taxon>
        <taxon>Alphaproteobacteria</taxon>
        <taxon>Sphingomonadales</taxon>
        <taxon>Sphingosinicellaceae</taxon>
        <taxon>Glacieibacterium</taxon>
    </lineage>
</organism>
<feature type="domain" description="Response regulatory" evidence="9">
    <location>
        <begin position="79"/>
        <end position="198"/>
    </location>
</feature>
<feature type="modified residue" description="4-aspartylphosphate" evidence="7">
    <location>
        <position position="128"/>
    </location>
</feature>
<dbReference type="Pfam" id="PF02954">
    <property type="entry name" value="HTH_8"/>
    <property type="match status" value="1"/>
</dbReference>
<dbReference type="Pfam" id="PF00158">
    <property type="entry name" value="Sigma54_activat"/>
    <property type="match status" value="1"/>
</dbReference>
<dbReference type="CDD" id="cd00009">
    <property type="entry name" value="AAA"/>
    <property type="match status" value="1"/>
</dbReference>
<dbReference type="SMART" id="SM00448">
    <property type="entry name" value="REC"/>
    <property type="match status" value="1"/>
</dbReference>
<dbReference type="SMART" id="SM00382">
    <property type="entry name" value="AAA"/>
    <property type="match status" value="1"/>
</dbReference>
<dbReference type="InterPro" id="IPR025943">
    <property type="entry name" value="Sigma_54_int_dom_ATP-bd_2"/>
</dbReference>
<dbReference type="InterPro" id="IPR002078">
    <property type="entry name" value="Sigma_54_int"/>
</dbReference>
<keyword evidence="4" id="KW-0805">Transcription regulation</keyword>
<dbReference type="Gene3D" id="3.40.50.2300">
    <property type="match status" value="1"/>
</dbReference>
<keyword evidence="5" id="KW-0010">Activator</keyword>
<dbReference type="AlphaFoldDB" id="A0A4Y9EP81"/>
<keyword evidence="6" id="KW-0804">Transcription</keyword>
<protein>
    <submittedName>
        <fullName evidence="10">Sigma-54-dependent Fis family transcriptional regulator</fullName>
    </submittedName>
</protein>
<dbReference type="SUPFAM" id="SSF52172">
    <property type="entry name" value="CheY-like"/>
    <property type="match status" value="1"/>
</dbReference>
<dbReference type="InterPro" id="IPR027417">
    <property type="entry name" value="P-loop_NTPase"/>
</dbReference>
<keyword evidence="2" id="KW-0067">ATP-binding</keyword>
<evidence type="ECO:0000259" key="8">
    <source>
        <dbReference type="PROSITE" id="PS50045"/>
    </source>
</evidence>
<dbReference type="GO" id="GO:0000160">
    <property type="term" value="P:phosphorelay signal transduction system"/>
    <property type="evidence" value="ECO:0007669"/>
    <property type="project" value="UniProtKB-KW"/>
</dbReference>
<reference evidence="10 11" key="1">
    <citation type="submission" date="2019-02" db="EMBL/GenBank/DDBJ databases">
        <title>Polymorphobacter sp. isolated from the lake at the Tibet of China.</title>
        <authorList>
            <person name="Li A."/>
        </authorList>
    </citation>
    <scope>NUCLEOTIDE SEQUENCE [LARGE SCALE GENOMIC DNA]</scope>
    <source>
        <strain evidence="10 11">DJ1R-1</strain>
    </source>
</reference>
<comment type="caution">
    <text evidence="10">The sequence shown here is derived from an EMBL/GenBank/DDBJ whole genome shotgun (WGS) entry which is preliminary data.</text>
</comment>
<keyword evidence="11" id="KW-1185">Reference proteome</keyword>
<dbReference type="PANTHER" id="PTHR32071">
    <property type="entry name" value="TRANSCRIPTIONAL REGULATORY PROTEIN"/>
    <property type="match status" value="1"/>
</dbReference>
<dbReference type="OrthoDB" id="9154941at2"/>
<evidence type="ECO:0000259" key="9">
    <source>
        <dbReference type="PROSITE" id="PS50110"/>
    </source>
</evidence>
<dbReference type="Pfam" id="PF00072">
    <property type="entry name" value="Response_reg"/>
    <property type="match status" value="1"/>
</dbReference>
<dbReference type="InterPro" id="IPR009057">
    <property type="entry name" value="Homeodomain-like_sf"/>
</dbReference>
<evidence type="ECO:0000313" key="11">
    <source>
        <dbReference type="Proteomes" id="UP000297737"/>
    </source>
</evidence>
<dbReference type="InterPro" id="IPR003593">
    <property type="entry name" value="AAA+_ATPase"/>
</dbReference>
<dbReference type="PROSITE" id="PS50045">
    <property type="entry name" value="SIGMA54_INTERACT_4"/>
    <property type="match status" value="1"/>
</dbReference>
<dbReference type="InterPro" id="IPR011006">
    <property type="entry name" value="CheY-like_superfamily"/>
</dbReference>
<dbReference type="SUPFAM" id="SSF52540">
    <property type="entry name" value="P-loop containing nucleoside triphosphate hydrolases"/>
    <property type="match status" value="1"/>
</dbReference>
<dbReference type="EMBL" id="SIHO01000002">
    <property type="protein sequence ID" value="TFU03868.1"/>
    <property type="molecule type" value="Genomic_DNA"/>
</dbReference>
<evidence type="ECO:0000256" key="7">
    <source>
        <dbReference type="PROSITE-ProRule" id="PRU00169"/>
    </source>
</evidence>
<evidence type="ECO:0000256" key="2">
    <source>
        <dbReference type="ARBA" id="ARBA00022840"/>
    </source>
</evidence>
<evidence type="ECO:0000256" key="1">
    <source>
        <dbReference type="ARBA" id="ARBA00022741"/>
    </source>
</evidence>
<sequence length="531" mass="56753">MALSSVRGSVLSIVRSFQAGRGESGRAQGNAGIVPTSIALNLNNFREIPRCIAAAHCSFPDRDCTNPDSGGTHVASFGTALIIDDDADVALSARLLLRPLFAEVVVAHDPGALPGLLAAHDPDVILLDMNFARGQSSGSEGFKALEAIRKLDPDAVVVIITAYAGVNIAVEAMKRGATDFVTKPWDNARLLATVQTAAALRASRRDASVARQKVAEISSTAARPESPLLGNSAAMAGISALIDRVAPTDANVLVLGENGTGKELVAREIHARSRRADGPFVSVDLGAVAESLFDSELFGHVKGAFTDARADRIGRFQAADGGTLFLDEIGNLPLHLQPKLLTALEQRQVQPVGSNRKIGIDVRIIAATNLAPDALADERRFRPDLLFRLNTVEITLPPLRERRGDIALLLGHYLAHYARKYGKPLPVLPADLAAQLADYNWPGNVRALRHAAERAVILAAGSAFTPEDFPLPRTAPSVTVAVPDTDMNLERSERRIIERALAKHAYNISTAAAELGLTRGSLYRRMEKHGL</sequence>
<dbReference type="Proteomes" id="UP000297737">
    <property type="component" value="Unassembled WGS sequence"/>
</dbReference>
<feature type="domain" description="Sigma-54 factor interaction" evidence="8">
    <location>
        <begin position="228"/>
        <end position="457"/>
    </location>
</feature>
<evidence type="ECO:0000313" key="10">
    <source>
        <dbReference type="EMBL" id="TFU03868.1"/>
    </source>
</evidence>
<accession>A0A4Y9EP81</accession>
<keyword evidence="7" id="KW-0597">Phosphoprotein</keyword>
<proteinExistence type="predicted"/>
<dbReference type="GO" id="GO:0005524">
    <property type="term" value="F:ATP binding"/>
    <property type="evidence" value="ECO:0007669"/>
    <property type="project" value="UniProtKB-KW"/>
</dbReference>
<gene>
    <name evidence="10" type="ORF">EUV02_08890</name>
</gene>
<dbReference type="Gene3D" id="1.10.10.60">
    <property type="entry name" value="Homeodomain-like"/>
    <property type="match status" value="1"/>
</dbReference>
<dbReference type="InterPro" id="IPR002197">
    <property type="entry name" value="HTH_Fis"/>
</dbReference>
<name>A0A4Y9EP81_9SPHN</name>
<dbReference type="CDD" id="cd00156">
    <property type="entry name" value="REC"/>
    <property type="match status" value="1"/>
</dbReference>
<dbReference type="Gene3D" id="3.40.50.300">
    <property type="entry name" value="P-loop containing nucleotide triphosphate hydrolases"/>
    <property type="match status" value="1"/>
</dbReference>
<dbReference type="InterPro" id="IPR001789">
    <property type="entry name" value="Sig_transdc_resp-reg_receiver"/>
</dbReference>
<dbReference type="Pfam" id="PF25601">
    <property type="entry name" value="AAA_lid_14"/>
    <property type="match status" value="1"/>
</dbReference>
<dbReference type="FunFam" id="3.40.50.300:FF:000006">
    <property type="entry name" value="DNA-binding transcriptional regulator NtrC"/>
    <property type="match status" value="1"/>
</dbReference>
<dbReference type="InterPro" id="IPR058031">
    <property type="entry name" value="AAA_lid_NorR"/>
</dbReference>
<dbReference type="PROSITE" id="PS50110">
    <property type="entry name" value="RESPONSE_REGULATORY"/>
    <property type="match status" value="1"/>
</dbReference>
<evidence type="ECO:0000256" key="6">
    <source>
        <dbReference type="ARBA" id="ARBA00023163"/>
    </source>
</evidence>
<dbReference type="SUPFAM" id="SSF46689">
    <property type="entry name" value="Homeodomain-like"/>
    <property type="match status" value="1"/>
</dbReference>
<evidence type="ECO:0000256" key="4">
    <source>
        <dbReference type="ARBA" id="ARBA00023015"/>
    </source>
</evidence>
<dbReference type="PANTHER" id="PTHR32071:SF113">
    <property type="entry name" value="ALGINATE BIOSYNTHESIS TRANSCRIPTIONAL REGULATORY PROTEIN ALGB"/>
    <property type="match status" value="1"/>
</dbReference>
<keyword evidence="3" id="KW-0902">Two-component regulatory system</keyword>
<dbReference type="GO" id="GO:0006355">
    <property type="term" value="P:regulation of DNA-templated transcription"/>
    <property type="evidence" value="ECO:0007669"/>
    <property type="project" value="InterPro"/>
</dbReference>
<keyword evidence="1" id="KW-0547">Nucleotide-binding</keyword>
<dbReference type="PROSITE" id="PS00676">
    <property type="entry name" value="SIGMA54_INTERACT_2"/>
    <property type="match status" value="1"/>
</dbReference>
<evidence type="ECO:0000256" key="3">
    <source>
        <dbReference type="ARBA" id="ARBA00023012"/>
    </source>
</evidence>
<dbReference type="PRINTS" id="PR01590">
    <property type="entry name" value="HTHFIS"/>
</dbReference>